<dbReference type="EMBL" id="PNYB01000011">
    <property type="protein sequence ID" value="PMS24045.1"/>
    <property type="molecule type" value="Genomic_DNA"/>
</dbReference>
<evidence type="ECO:0000259" key="4">
    <source>
        <dbReference type="PROSITE" id="PS50043"/>
    </source>
</evidence>
<keyword evidence="1" id="KW-0805">Transcription regulation</keyword>
<sequence length="259" mass="29571">MFIDTRANVTADTMFVHLTSAKMSIDSIFKINDCRTEDEVRDAICNAAYTAGLDYFHYMGDFYLDRHNRIRKMLTNFPKEWIERYAACEYEKVDPALEHAFSHVTPLIWSNFCIRNEPSEQQRYLNDARQHGIGNGISFPIQTRNGDNAILSFANTASRSNTDDILLGTLAGGSLAATFVHDSMRRIVDKERNVLQAPLTHRELECLRWIAIGKSNWEIAMIFGMTEHGVVYYVRKLLWKLGANSRHQAVDRATACGLL</sequence>
<dbReference type="SUPFAM" id="SSF46894">
    <property type="entry name" value="C-terminal effector domain of the bipartite response regulators"/>
    <property type="match status" value="1"/>
</dbReference>
<dbReference type="Gene3D" id="1.10.10.10">
    <property type="entry name" value="Winged helix-like DNA-binding domain superfamily/Winged helix DNA-binding domain"/>
    <property type="match status" value="1"/>
</dbReference>
<organism evidence="5 6">
    <name type="scientific">Trinickia soli</name>
    <dbReference type="NCBI Taxonomy" id="380675"/>
    <lineage>
        <taxon>Bacteria</taxon>
        <taxon>Pseudomonadati</taxon>
        <taxon>Pseudomonadota</taxon>
        <taxon>Betaproteobacteria</taxon>
        <taxon>Burkholderiales</taxon>
        <taxon>Burkholderiaceae</taxon>
        <taxon>Trinickia</taxon>
    </lineage>
</organism>
<evidence type="ECO:0000256" key="1">
    <source>
        <dbReference type="ARBA" id="ARBA00023015"/>
    </source>
</evidence>
<dbReference type="Pfam" id="PF00196">
    <property type="entry name" value="GerE"/>
    <property type="match status" value="1"/>
</dbReference>
<keyword evidence="3" id="KW-0804">Transcription</keyword>
<keyword evidence="6" id="KW-1185">Reference proteome</keyword>
<dbReference type="PANTHER" id="PTHR44688:SF25">
    <property type="entry name" value="HTH LUXR-TYPE DOMAIN-CONTAINING PROTEIN"/>
    <property type="match status" value="1"/>
</dbReference>
<dbReference type="SUPFAM" id="SSF75516">
    <property type="entry name" value="Pheromone-binding domain of LuxR-like quorum-sensing transcription factors"/>
    <property type="match status" value="1"/>
</dbReference>
<dbReference type="Gene3D" id="3.30.450.80">
    <property type="entry name" value="Transcription factor LuxR-like, autoinducer-binding domain"/>
    <property type="match status" value="1"/>
</dbReference>
<proteinExistence type="predicted"/>
<reference evidence="5 6" key="1">
    <citation type="submission" date="2018-01" db="EMBL/GenBank/DDBJ databases">
        <title>Whole genome analyses suggest that Burkholderia sensu lato contains two further novel genera in the rhizoxinica-symbiotica group Mycetohabitans gen. nov., and Trinickia gen. nov.: implications for the evolution of diazotrophy and nodulation in the Burkholderiaceae.</title>
        <authorList>
            <person name="Estrada-de los Santos P."/>
            <person name="Palmer M."/>
            <person name="Chavez-Ramirez B."/>
            <person name="Beukes C."/>
            <person name="Steenkamp E.T."/>
            <person name="Hirsch A.M."/>
            <person name="Manyaka P."/>
            <person name="Maluk M."/>
            <person name="Lafos M."/>
            <person name="Crook M."/>
            <person name="Gross E."/>
            <person name="Simon M.F."/>
            <person name="Bueno dos Reis Junior F."/>
            <person name="Poole P.S."/>
            <person name="Venter S.N."/>
            <person name="James E.K."/>
        </authorList>
    </citation>
    <scope>NUCLEOTIDE SEQUENCE [LARGE SCALE GENOMIC DNA]</scope>
    <source>
        <strain evidence="5 6">GP25-8</strain>
    </source>
</reference>
<gene>
    <name evidence="5" type="ORF">C0Z19_14515</name>
</gene>
<dbReference type="PROSITE" id="PS50043">
    <property type="entry name" value="HTH_LUXR_2"/>
    <property type="match status" value="1"/>
</dbReference>
<dbReference type="Proteomes" id="UP000235347">
    <property type="component" value="Unassembled WGS sequence"/>
</dbReference>
<dbReference type="AlphaFoldDB" id="A0A2N7W3R6"/>
<dbReference type="GO" id="GO:0003677">
    <property type="term" value="F:DNA binding"/>
    <property type="evidence" value="ECO:0007669"/>
    <property type="project" value="UniProtKB-KW"/>
</dbReference>
<keyword evidence="2" id="KW-0238">DNA-binding</keyword>
<dbReference type="InterPro" id="IPR036388">
    <property type="entry name" value="WH-like_DNA-bd_sf"/>
</dbReference>
<comment type="caution">
    <text evidence="5">The sequence shown here is derived from an EMBL/GenBank/DDBJ whole genome shotgun (WGS) entry which is preliminary data.</text>
</comment>
<evidence type="ECO:0000313" key="5">
    <source>
        <dbReference type="EMBL" id="PMS24045.1"/>
    </source>
</evidence>
<evidence type="ECO:0000313" key="6">
    <source>
        <dbReference type="Proteomes" id="UP000235347"/>
    </source>
</evidence>
<dbReference type="PANTHER" id="PTHR44688">
    <property type="entry name" value="DNA-BINDING TRANSCRIPTIONAL ACTIVATOR DEVR_DOSR"/>
    <property type="match status" value="1"/>
</dbReference>
<accession>A0A2N7W3R6</accession>
<protein>
    <recommendedName>
        <fullName evidence="4">HTH luxR-type domain-containing protein</fullName>
    </recommendedName>
</protein>
<dbReference type="CDD" id="cd06170">
    <property type="entry name" value="LuxR_C_like"/>
    <property type="match status" value="1"/>
</dbReference>
<feature type="domain" description="HTH luxR-type" evidence="4">
    <location>
        <begin position="192"/>
        <end position="257"/>
    </location>
</feature>
<dbReference type="InterPro" id="IPR005143">
    <property type="entry name" value="TF_LuxR_autoind-bd_dom"/>
</dbReference>
<dbReference type="InterPro" id="IPR000792">
    <property type="entry name" value="Tscrpt_reg_LuxR_C"/>
</dbReference>
<name>A0A2N7W3R6_9BURK</name>
<dbReference type="Pfam" id="PF03472">
    <property type="entry name" value="Autoind_bind"/>
    <property type="match status" value="1"/>
</dbReference>
<evidence type="ECO:0000256" key="2">
    <source>
        <dbReference type="ARBA" id="ARBA00023125"/>
    </source>
</evidence>
<evidence type="ECO:0000256" key="3">
    <source>
        <dbReference type="ARBA" id="ARBA00023163"/>
    </source>
</evidence>
<dbReference type="GO" id="GO:0006355">
    <property type="term" value="P:regulation of DNA-templated transcription"/>
    <property type="evidence" value="ECO:0007669"/>
    <property type="project" value="InterPro"/>
</dbReference>
<dbReference type="SMART" id="SM00421">
    <property type="entry name" value="HTH_LUXR"/>
    <property type="match status" value="1"/>
</dbReference>
<dbReference type="InterPro" id="IPR016032">
    <property type="entry name" value="Sig_transdc_resp-reg_C-effctor"/>
</dbReference>
<dbReference type="InterPro" id="IPR036693">
    <property type="entry name" value="TF_LuxR_autoind-bd_dom_sf"/>
</dbReference>